<evidence type="ECO:0000313" key="3">
    <source>
        <dbReference type="EMBL" id="MFC3153859.1"/>
    </source>
</evidence>
<name>A0ABV7HJ06_9GAMM</name>
<dbReference type="PROSITE" id="PS50006">
    <property type="entry name" value="FHA_DOMAIN"/>
    <property type="match status" value="1"/>
</dbReference>
<reference evidence="4" key="1">
    <citation type="journal article" date="2019" name="Int. J. Syst. Evol. Microbiol.">
        <title>The Global Catalogue of Microorganisms (GCM) 10K type strain sequencing project: providing services to taxonomists for standard genome sequencing and annotation.</title>
        <authorList>
            <consortium name="The Broad Institute Genomics Platform"/>
            <consortium name="The Broad Institute Genome Sequencing Center for Infectious Disease"/>
            <person name="Wu L."/>
            <person name="Ma J."/>
        </authorList>
    </citation>
    <scope>NUCLEOTIDE SEQUENCE [LARGE SCALE GENOMIC DNA]</scope>
    <source>
        <strain evidence="4">KCTC 52141</strain>
    </source>
</reference>
<accession>A0ABV7HJ06</accession>
<dbReference type="InterPro" id="IPR017735">
    <property type="entry name" value="T6SS_FHA"/>
</dbReference>
<dbReference type="InterPro" id="IPR008984">
    <property type="entry name" value="SMAD_FHA_dom_sf"/>
</dbReference>
<dbReference type="Gene3D" id="2.60.200.20">
    <property type="match status" value="1"/>
</dbReference>
<dbReference type="SMART" id="SM00240">
    <property type="entry name" value="FHA"/>
    <property type="match status" value="1"/>
</dbReference>
<gene>
    <name evidence="3" type="primary">tagH</name>
    <name evidence="3" type="ORF">ACFOEB_01465</name>
</gene>
<evidence type="ECO:0000313" key="4">
    <source>
        <dbReference type="Proteomes" id="UP001595548"/>
    </source>
</evidence>
<organism evidence="3 4">
    <name type="scientific">Gilvimarinus japonicus</name>
    <dbReference type="NCBI Taxonomy" id="1796469"/>
    <lineage>
        <taxon>Bacteria</taxon>
        <taxon>Pseudomonadati</taxon>
        <taxon>Pseudomonadota</taxon>
        <taxon>Gammaproteobacteria</taxon>
        <taxon>Cellvibrionales</taxon>
        <taxon>Cellvibrionaceae</taxon>
        <taxon>Gilvimarinus</taxon>
    </lineage>
</organism>
<feature type="region of interest" description="Disordered" evidence="1">
    <location>
        <begin position="259"/>
        <end position="314"/>
    </location>
</feature>
<dbReference type="Pfam" id="PF20232">
    <property type="entry name" value="T6SS_FHA_C"/>
    <property type="match status" value="1"/>
</dbReference>
<keyword evidence="4" id="KW-1185">Reference proteome</keyword>
<dbReference type="SUPFAM" id="SSF49879">
    <property type="entry name" value="SMAD/FHA domain"/>
    <property type="match status" value="1"/>
</dbReference>
<feature type="compositionally biased region" description="Low complexity" evidence="1">
    <location>
        <begin position="276"/>
        <end position="287"/>
    </location>
</feature>
<dbReference type="Pfam" id="PF00498">
    <property type="entry name" value="FHA"/>
    <property type="match status" value="1"/>
</dbReference>
<sequence length="517" mass="56079">MYLSPGLELVALSFDGMSIESTQPRCSLSLDQKVLVGRSHDNHMVLDDPSRCVSRSQASLSLTKDGSVVLENISGSVSIFVNDNELRPGQSQKVCCSDRVLIGRYVVGLEEKEKPLSDTCNVSEIKEPLFNGGAAEPDTTNVRDTYIPEDFDIFAEPQASDESVADTFDLNELSDPLCDTAQSLVEGLDETSQAARSLDHPQMPESRLLGDALEHIDPLALLRDEAVHNNDLEQMFSGNSQADHGSELSMPFVAPTPVKRNEAESSDVSAQARDASSGSELLKSTSSMRSSPELSKISSAPADVLDSGPESISGDDVMAEQLRTAFSETSGVAVDHLPAFDEKFAATLGSLLSHLTAGTIEMVHARSVTKHEMRANVTIIAAAGNNPLKFAPDAQSALTQLIAPTFSGFMDPMTSIDEAFEDLAAHQVGLMMGARAAVYEVVNKFSPERLGRYLASNQVMDSILPMSRKSRLWELYEANYSDLAGDAKEDFEVLFQQAFAEAYEKEVERVQEARALQ</sequence>
<dbReference type="InterPro" id="IPR000253">
    <property type="entry name" value="FHA_dom"/>
</dbReference>
<dbReference type="Proteomes" id="UP001595548">
    <property type="component" value="Unassembled WGS sequence"/>
</dbReference>
<feature type="compositionally biased region" description="Polar residues" evidence="1">
    <location>
        <begin position="288"/>
        <end position="298"/>
    </location>
</feature>
<evidence type="ECO:0000259" key="2">
    <source>
        <dbReference type="PROSITE" id="PS50006"/>
    </source>
</evidence>
<proteinExistence type="predicted"/>
<feature type="domain" description="FHA" evidence="2">
    <location>
        <begin position="34"/>
        <end position="86"/>
    </location>
</feature>
<dbReference type="CDD" id="cd00060">
    <property type="entry name" value="FHA"/>
    <property type="match status" value="1"/>
</dbReference>
<comment type="caution">
    <text evidence="3">The sequence shown here is derived from an EMBL/GenBank/DDBJ whole genome shotgun (WGS) entry which is preliminary data.</text>
</comment>
<protein>
    <submittedName>
        <fullName evidence="3">Type VI secretion system-associated FHA domain protein TagH</fullName>
    </submittedName>
</protein>
<dbReference type="NCBIfam" id="TIGR03354">
    <property type="entry name" value="VI_FHA"/>
    <property type="match status" value="1"/>
</dbReference>
<dbReference type="RefSeq" id="WP_382413866.1">
    <property type="nucleotide sequence ID" value="NZ_AP031500.1"/>
</dbReference>
<dbReference type="EMBL" id="JBHRTL010000001">
    <property type="protein sequence ID" value="MFC3153859.1"/>
    <property type="molecule type" value="Genomic_DNA"/>
</dbReference>
<dbReference type="InterPro" id="IPR046883">
    <property type="entry name" value="T6SS_FHA_C"/>
</dbReference>
<evidence type="ECO:0000256" key="1">
    <source>
        <dbReference type="SAM" id="MobiDB-lite"/>
    </source>
</evidence>